<dbReference type="PANTHER" id="PTHR47023">
    <property type="entry name" value="SEX PEPTIDE RECEPTOR"/>
    <property type="match status" value="1"/>
</dbReference>
<keyword evidence="3" id="KW-1133">Transmembrane helix</keyword>
<dbReference type="InterPro" id="IPR017452">
    <property type="entry name" value="GPCR_Rhodpsn_7TM"/>
</dbReference>
<protein>
    <submittedName>
        <fullName evidence="5">Uncharacterized protein</fullName>
    </submittedName>
</protein>
<evidence type="ECO:0000256" key="1">
    <source>
        <dbReference type="ARBA" id="ARBA00004370"/>
    </source>
</evidence>
<dbReference type="AlphaFoldDB" id="A0A183NW71"/>
<dbReference type="Pfam" id="PF10324">
    <property type="entry name" value="7TM_GPCR_Srw"/>
    <property type="match status" value="1"/>
</dbReference>
<evidence type="ECO:0000256" key="3">
    <source>
        <dbReference type="ARBA" id="ARBA00022989"/>
    </source>
</evidence>
<evidence type="ECO:0000256" key="2">
    <source>
        <dbReference type="ARBA" id="ARBA00022692"/>
    </source>
</evidence>
<dbReference type="PANTHER" id="PTHR47023:SF1">
    <property type="entry name" value="SEX PEPTIDE RECEPTOR"/>
    <property type="match status" value="1"/>
</dbReference>
<evidence type="ECO:0000256" key="4">
    <source>
        <dbReference type="ARBA" id="ARBA00023136"/>
    </source>
</evidence>
<dbReference type="InterPro" id="IPR019427">
    <property type="entry name" value="7TM_GPCR_serpentine_rcpt_Srw"/>
</dbReference>
<dbReference type="EMBL" id="UZAL01027545">
    <property type="protein sequence ID" value="VDP33484.1"/>
    <property type="molecule type" value="Genomic_DNA"/>
</dbReference>
<organism evidence="5 6">
    <name type="scientific">Schistosoma mattheei</name>
    <dbReference type="NCBI Taxonomy" id="31246"/>
    <lineage>
        <taxon>Eukaryota</taxon>
        <taxon>Metazoa</taxon>
        <taxon>Spiralia</taxon>
        <taxon>Lophotrochozoa</taxon>
        <taxon>Platyhelminthes</taxon>
        <taxon>Trematoda</taxon>
        <taxon>Digenea</taxon>
        <taxon>Strigeidida</taxon>
        <taxon>Schistosomatoidea</taxon>
        <taxon>Schistosomatidae</taxon>
        <taxon>Schistosoma</taxon>
    </lineage>
</organism>
<keyword evidence="6" id="KW-1185">Reference proteome</keyword>
<gene>
    <name evidence="5" type="ORF">SMTD_LOCUS6357</name>
</gene>
<evidence type="ECO:0000313" key="5">
    <source>
        <dbReference type="EMBL" id="VDP33484.1"/>
    </source>
</evidence>
<dbReference type="GO" id="GO:0008528">
    <property type="term" value="F:G protein-coupled peptide receptor activity"/>
    <property type="evidence" value="ECO:0007669"/>
    <property type="project" value="InterPro"/>
</dbReference>
<name>A0A183NW71_9TREM</name>
<sequence length="766" mass="88714">MVVEGSQQETPNPGFVPLGTRQQGVPVILRELMIRDEFDPLSPSFTKTSWINQTKNIFTMNINEADSNYQLFYGFNDPEGQNIALSATSMIKPIPNEKELFLFDKTSRTTGYGGLVSARQLHFICGPYPESIIDENVIFDKIIQTIILPILLIMLILFNSLSLAVLTRPTMKTPVFTVLLGITMVEMSNGLLPLPMYLLRAFYSDPVWWEYKKYTSYNLTQISKWWKYAPLEIYQTSSNPTASGILAWTTVFLPTVCHTTATWLTLFVALQRLIYITYPNKATKLFSILTVRLVCISVLLCALILHIPMFQSNFVRFQPLLLHQNVIFRNYSIDFKQLLLYEALDYLPYVVMKCHTCLPIHMFLYFLTRVILVHLLPCILLIILTIIIIMKMRQINRKHLWLTRGKLLLQYSKTLSTYKQTKSYSLPITSYKHSLSPETMNISKHNQIIDHKVQNKLNCFTCLINDKTDTLYSSNQEFHNIQSKNSTLSVLFNGNVNNDEIIQENDTFINLIKRKSQVTEFFNISNMLIVILIKFILIHLPNALVIFVYTLTLIQNRIYELTTNYNDIISSSTSNIKETITIFKNTNQSILLPYTVMKYVNQLHNTNTMIYIDEGPTNVLWIRIVIICNLLILCSYLLNFLIFWTMSTPFRTQFLNLFRCKSWRNDNLSYFISKNSINQVTIDSICLPFEEYTTFLGNNIHNRNMVVEGSQQETPNPGFVLLGTRQQGVPVILRELMFPGGFDPVSPQLYSQRRYHWAIRVAADFL</sequence>
<dbReference type="InterPro" id="IPR053071">
    <property type="entry name" value="GPCR1-related_rcpt"/>
</dbReference>
<dbReference type="GO" id="GO:0016020">
    <property type="term" value="C:membrane"/>
    <property type="evidence" value="ECO:0007669"/>
    <property type="project" value="UniProtKB-SubCell"/>
</dbReference>
<dbReference type="SUPFAM" id="SSF81321">
    <property type="entry name" value="Family A G protein-coupled receptor-like"/>
    <property type="match status" value="1"/>
</dbReference>
<reference evidence="5 6" key="1">
    <citation type="submission" date="2018-11" db="EMBL/GenBank/DDBJ databases">
        <authorList>
            <consortium name="Pathogen Informatics"/>
        </authorList>
    </citation>
    <scope>NUCLEOTIDE SEQUENCE [LARGE SCALE GENOMIC DNA]</scope>
    <source>
        <strain>Denwood</strain>
        <strain evidence="6">Zambia</strain>
    </source>
</reference>
<accession>A0A183NW71</accession>
<keyword evidence="2" id="KW-0812">Transmembrane</keyword>
<comment type="subcellular location">
    <subcellularLocation>
        <location evidence="1">Membrane</location>
    </subcellularLocation>
</comment>
<dbReference type="STRING" id="31246.A0A183NW71"/>
<dbReference type="Proteomes" id="UP000269396">
    <property type="component" value="Unassembled WGS sequence"/>
</dbReference>
<dbReference type="PROSITE" id="PS50262">
    <property type="entry name" value="G_PROTEIN_RECEP_F1_2"/>
    <property type="match status" value="1"/>
</dbReference>
<proteinExistence type="predicted"/>
<dbReference type="Gene3D" id="1.20.1070.10">
    <property type="entry name" value="Rhodopsin 7-helix transmembrane proteins"/>
    <property type="match status" value="1"/>
</dbReference>
<evidence type="ECO:0000313" key="6">
    <source>
        <dbReference type="Proteomes" id="UP000269396"/>
    </source>
</evidence>
<keyword evidence="4" id="KW-0472">Membrane</keyword>